<gene>
    <name evidence="1" type="ORF">LTS18_015069</name>
</gene>
<evidence type="ECO:0000313" key="2">
    <source>
        <dbReference type="Proteomes" id="UP001186974"/>
    </source>
</evidence>
<evidence type="ECO:0000313" key="1">
    <source>
        <dbReference type="EMBL" id="KAK3070566.1"/>
    </source>
</evidence>
<feature type="non-terminal residue" evidence="1">
    <location>
        <position position="1"/>
    </location>
</feature>
<name>A0ACC3DGC6_9PEZI</name>
<proteinExistence type="predicted"/>
<keyword evidence="2" id="KW-1185">Reference proteome</keyword>
<accession>A0ACC3DGC6</accession>
<dbReference type="EMBL" id="JAWDJW010004947">
    <property type="protein sequence ID" value="KAK3070566.1"/>
    <property type="molecule type" value="Genomic_DNA"/>
</dbReference>
<comment type="caution">
    <text evidence="1">The sequence shown here is derived from an EMBL/GenBank/DDBJ whole genome shotgun (WGS) entry which is preliminary data.</text>
</comment>
<reference evidence="1" key="1">
    <citation type="submission" date="2024-09" db="EMBL/GenBank/DDBJ databases">
        <title>Black Yeasts Isolated from many extreme environments.</title>
        <authorList>
            <person name="Coleine C."/>
            <person name="Stajich J.E."/>
            <person name="Selbmann L."/>
        </authorList>
    </citation>
    <scope>NUCLEOTIDE SEQUENCE</scope>
    <source>
        <strain evidence="1">CCFEE 5737</strain>
    </source>
</reference>
<feature type="non-terminal residue" evidence="1">
    <location>
        <position position="236"/>
    </location>
</feature>
<sequence length="236" mass="25384">ATIPGSTNVGHESEPILRRTSSEIKRFKQGVTHTSYLTTIAHEFRTLPTLVLARPNFRLLLLIFLLAQLSGGSTTILIIYITKRYAWTYANAGYFLSAKASVNITLLTIIIPLLVRYASTRRSMLASRIDFLGAEASLFISVVGALFIALSTHTGFLVMSLIIYALGSALPMFTMSLVKAPTIAGEDADSNAKDYSIVMLAKTVGQLIGIPLMTAIWAQGIGLGGIWLGAPYAASA</sequence>
<organism evidence="1 2">
    <name type="scientific">Coniosporium uncinatum</name>
    <dbReference type="NCBI Taxonomy" id="93489"/>
    <lineage>
        <taxon>Eukaryota</taxon>
        <taxon>Fungi</taxon>
        <taxon>Dikarya</taxon>
        <taxon>Ascomycota</taxon>
        <taxon>Pezizomycotina</taxon>
        <taxon>Dothideomycetes</taxon>
        <taxon>Dothideomycetes incertae sedis</taxon>
        <taxon>Coniosporium</taxon>
    </lineage>
</organism>
<protein>
    <submittedName>
        <fullName evidence="1">Uncharacterized protein</fullName>
    </submittedName>
</protein>
<dbReference type="Proteomes" id="UP001186974">
    <property type="component" value="Unassembled WGS sequence"/>
</dbReference>